<keyword evidence="1" id="KW-1133">Transmembrane helix</keyword>
<proteinExistence type="predicted"/>
<feature type="signal peptide" evidence="2">
    <location>
        <begin position="1"/>
        <end position="21"/>
    </location>
</feature>
<dbReference type="OrthoDB" id="194874at2759"/>
<name>A0A9W7L8G9_9STRA</name>
<keyword evidence="4" id="KW-1185">Reference proteome</keyword>
<dbReference type="Proteomes" id="UP001165065">
    <property type="component" value="Unassembled WGS sequence"/>
</dbReference>
<feature type="transmembrane region" description="Helical" evidence="1">
    <location>
        <begin position="79"/>
        <end position="104"/>
    </location>
</feature>
<gene>
    <name evidence="3" type="ORF">TrCOL_g8563</name>
</gene>
<dbReference type="EMBL" id="BRYA01001016">
    <property type="protein sequence ID" value="GMI37713.1"/>
    <property type="molecule type" value="Genomic_DNA"/>
</dbReference>
<keyword evidence="1" id="KW-0472">Membrane</keyword>
<keyword evidence="1" id="KW-0812">Transmembrane</keyword>
<comment type="caution">
    <text evidence="3">The sequence shown here is derived from an EMBL/GenBank/DDBJ whole genome shotgun (WGS) entry which is preliminary data.</text>
</comment>
<accession>A0A9W7L8G9</accession>
<evidence type="ECO:0000313" key="4">
    <source>
        <dbReference type="Proteomes" id="UP001165065"/>
    </source>
</evidence>
<reference evidence="4" key="1">
    <citation type="journal article" date="2023" name="Commun. Biol.">
        <title>Genome analysis of Parmales, the sister group of diatoms, reveals the evolutionary specialization of diatoms from phago-mixotrophs to photoautotrophs.</title>
        <authorList>
            <person name="Ban H."/>
            <person name="Sato S."/>
            <person name="Yoshikawa S."/>
            <person name="Yamada K."/>
            <person name="Nakamura Y."/>
            <person name="Ichinomiya M."/>
            <person name="Sato N."/>
            <person name="Blanc-Mathieu R."/>
            <person name="Endo H."/>
            <person name="Kuwata A."/>
            <person name="Ogata H."/>
        </authorList>
    </citation>
    <scope>NUCLEOTIDE SEQUENCE [LARGE SCALE GENOMIC DNA]</scope>
</reference>
<evidence type="ECO:0000313" key="3">
    <source>
        <dbReference type="EMBL" id="GMI37713.1"/>
    </source>
</evidence>
<evidence type="ECO:0000256" key="2">
    <source>
        <dbReference type="SAM" id="SignalP"/>
    </source>
</evidence>
<feature type="chain" id="PRO_5040988457" evidence="2">
    <location>
        <begin position="22"/>
        <end position="107"/>
    </location>
</feature>
<protein>
    <submittedName>
        <fullName evidence="3">Uncharacterized protein</fullName>
    </submittedName>
</protein>
<evidence type="ECO:0000256" key="1">
    <source>
        <dbReference type="SAM" id="Phobius"/>
    </source>
</evidence>
<dbReference type="AlphaFoldDB" id="A0A9W7L8G9"/>
<keyword evidence="2" id="KW-0732">Signal</keyword>
<sequence>MYSNTLVIALLMLVCLSQTLAFTPSTLPTTFRPNTRITRVMSSAPKSESNANAKAALLGLSTALAPMAAQADTVDEATVIGLGVGLVACVVSLAVGFSIGYGTLNKL</sequence>
<organism evidence="3 4">
    <name type="scientific">Triparma columacea</name>
    <dbReference type="NCBI Taxonomy" id="722753"/>
    <lineage>
        <taxon>Eukaryota</taxon>
        <taxon>Sar</taxon>
        <taxon>Stramenopiles</taxon>
        <taxon>Ochrophyta</taxon>
        <taxon>Bolidophyceae</taxon>
        <taxon>Parmales</taxon>
        <taxon>Triparmaceae</taxon>
        <taxon>Triparma</taxon>
    </lineage>
</organism>